<keyword evidence="5 6" id="KW-0472">Membrane</keyword>
<feature type="transmembrane region" description="Helical" evidence="6">
    <location>
        <begin position="389"/>
        <end position="407"/>
    </location>
</feature>
<feature type="transmembrane region" description="Helical" evidence="6">
    <location>
        <begin position="236"/>
        <end position="257"/>
    </location>
</feature>
<feature type="transmembrane region" description="Helical" evidence="6">
    <location>
        <begin position="171"/>
        <end position="189"/>
    </location>
</feature>
<feature type="transmembrane region" description="Helical" evidence="6">
    <location>
        <begin position="469"/>
        <end position="487"/>
    </location>
</feature>
<dbReference type="GO" id="GO:0005886">
    <property type="term" value="C:plasma membrane"/>
    <property type="evidence" value="ECO:0007669"/>
    <property type="project" value="UniProtKB-SubCell"/>
</dbReference>
<evidence type="ECO:0000256" key="5">
    <source>
        <dbReference type="ARBA" id="ARBA00023136"/>
    </source>
</evidence>
<feature type="transmembrane region" description="Helical" evidence="6">
    <location>
        <begin position="269"/>
        <end position="291"/>
    </location>
</feature>
<dbReference type="PANTHER" id="PTHR30250">
    <property type="entry name" value="PST FAMILY PREDICTED COLANIC ACID TRANSPORTER"/>
    <property type="match status" value="1"/>
</dbReference>
<keyword evidence="2" id="KW-1003">Cell membrane</keyword>
<evidence type="ECO:0000256" key="4">
    <source>
        <dbReference type="ARBA" id="ARBA00022989"/>
    </source>
</evidence>
<dbReference type="EMBL" id="AMCI01000426">
    <property type="protein sequence ID" value="EJX09289.1"/>
    <property type="molecule type" value="Genomic_DNA"/>
</dbReference>
<dbReference type="AlphaFoldDB" id="J9GNQ3"/>
<evidence type="ECO:0000256" key="1">
    <source>
        <dbReference type="ARBA" id="ARBA00004651"/>
    </source>
</evidence>
<organism evidence="7">
    <name type="scientific">gut metagenome</name>
    <dbReference type="NCBI Taxonomy" id="749906"/>
    <lineage>
        <taxon>unclassified sequences</taxon>
        <taxon>metagenomes</taxon>
        <taxon>organismal metagenomes</taxon>
    </lineage>
</organism>
<evidence type="ECO:0000256" key="6">
    <source>
        <dbReference type="SAM" id="Phobius"/>
    </source>
</evidence>
<comment type="caution">
    <text evidence="7">The sequence shown here is derived from an EMBL/GenBank/DDBJ whole genome shotgun (WGS) entry which is preliminary data.</text>
</comment>
<feature type="transmembrane region" description="Helical" evidence="6">
    <location>
        <begin position="106"/>
        <end position="126"/>
    </location>
</feature>
<feature type="transmembrane region" description="Helical" evidence="6">
    <location>
        <begin position="446"/>
        <end position="463"/>
    </location>
</feature>
<proteinExistence type="predicted"/>
<sequence>MANYRQIFRSTGLLGSVQLLYILIAILRNKVAAIFIGAAGMGLADLYARTIELLGSATNFGLGMSAVKQLAELCGEEEQQKEKSSARSLRPFSSVVYKQVCVIRTWVLLTAILGTLTCLALAPLLSRWATDSPNHTKAFYLLAPMVGLTTLTGGEMAILKATRRLRRLATATSAGAVATLFLTSSLYAWLGVKGIVPALVLSAAGLFVFHLQAATRDFPYHINPFRSSIVRKGLPLVRLGTAFILAGIMTSGAEMIIRSALMYNQAGTALIGLYAAGLALTVSYARMIFVAMDAEYFPRLTTVLGNRRETNLTINLQINSLIVLMSPFLLTFCLFLPLIVRLLYTEEFLDIIPMVICAAPFMYFKAIYTPIAYLPLAHGDSVRYMTMEFIYNVVFCIAVIVGFTYGGLWGAGIGLTLANLFDLLLISLSYSLHYGYRMNADTLRRSVLLLFPLLTGLYCAWHPSFPLRIAGGSCCLLLMVALSWSVFKRIKRR</sequence>
<feature type="transmembrane region" description="Helical" evidence="6">
    <location>
        <begin position="138"/>
        <end position="159"/>
    </location>
</feature>
<evidence type="ECO:0000313" key="7">
    <source>
        <dbReference type="EMBL" id="EJX09289.1"/>
    </source>
</evidence>
<keyword evidence="3 6" id="KW-0812">Transmembrane</keyword>
<feature type="transmembrane region" description="Helical" evidence="6">
    <location>
        <begin position="312"/>
        <end position="339"/>
    </location>
</feature>
<feature type="transmembrane region" description="Helical" evidence="6">
    <location>
        <begin position="32"/>
        <end position="48"/>
    </location>
</feature>
<reference evidence="7" key="1">
    <citation type="journal article" date="2012" name="PLoS ONE">
        <title>Gene sets for utilization of primary and secondary nutrition supplies in the distal gut of endangered iberian lynx.</title>
        <authorList>
            <person name="Alcaide M."/>
            <person name="Messina E."/>
            <person name="Richter M."/>
            <person name="Bargiela R."/>
            <person name="Peplies J."/>
            <person name="Huws S.A."/>
            <person name="Newbold C.J."/>
            <person name="Golyshin P.N."/>
            <person name="Simon M.A."/>
            <person name="Lopez G."/>
            <person name="Yakimov M.M."/>
            <person name="Ferrer M."/>
        </authorList>
    </citation>
    <scope>NUCLEOTIDE SEQUENCE</scope>
</reference>
<name>J9GNQ3_9ZZZZ</name>
<accession>J9GNQ3</accession>
<protein>
    <submittedName>
        <fullName evidence="7">Polysaccharide biosynthesis protein</fullName>
    </submittedName>
</protein>
<evidence type="ECO:0000256" key="3">
    <source>
        <dbReference type="ARBA" id="ARBA00022692"/>
    </source>
</evidence>
<keyword evidence="4 6" id="KW-1133">Transmembrane helix</keyword>
<gene>
    <name evidence="7" type="ORF">EVA_02602</name>
</gene>
<dbReference type="PANTHER" id="PTHR30250:SF11">
    <property type="entry name" value="O-ANTIGEN TRANSPORTER-RELATED"/>
    <property type="match status" value="1"/>
</dbReference>
<feature type="transmembrane region" description="Helical" evidence="6">
    <location>
        <begin position="351"/>
        <end position="377"/>
    </location>
</feature>
<feature type="transmembrane region" description="Helical" evidence="6">
    <location>
        <begin position="413"/>
        <end position="434"/>
    </location>
</feature>
<comment type="subcellular location">
    <subcellularLocation>
        <location evidence="1">Cell membrane</location>
        <topology evidence="1">Multi-pass membrane protein</topology>
    </subcellularLocation>
</comment>
<dbReference type="Pfam" id="PF13440">
    <property type="entry name" value="Polysacc_synt_3"/>
    <property type="match status" value="1"/>
</dbReference>
<evidence type="ECO:0000256" key="2">
    <source>
        <dbReference type="ARBA" id="ARBA00022475"/>
    </source>
</evidence>
<feature type="transmembrane region" description="Helical" evidence="6">
    <location>
        <begin position="195"/>
        <end position="215"/>
    </location>
</feature>
<dbReference type="InterPro" id="IPR050833">
    <property type="entry name" value="Poly_Biosynth_Transport"/>
</dbReference>
<feature type="transmembrane region" description="Helical" evidence="6">
    <location>
        <begin position="7"/>
        <end position="26"/>
    </location>
</feature>